<evidence type="ECO:0000256" key="1">
    <source>
        <dbReference type="SAM" id="Coils"/>
    </source>
</evidence>
<dbReference type="PANTHER" id="PTHR37508:SF1">
    <property type="entry name" value="TRANSMEMBRANE PROTEIN"/>
    <property type="match status" value="1"/>
</dbReference>
<evidence type="ECO:0000256" key="2">
    <source>
        <dbReference type="SAM" id="MobiDB-lite"/>
    </source>
</evidence>
<accession>A0A368KL51</accession>
<evidence type="ECO:0000313" key="4">
    <source>
        <dbReference type="EMBL" id="RCS31433.1"/>
    </source>
</evidence>
<keyword evidence="3" id="KW-0472">Membrane</keyword>
<gene>
    <name evidence="4" type="ORF">DEO45_01800</name>
</gene>
<organism evidence="4 5">
    <name type="scientific">Rhodanobacter denitrificans</name>
    <dbReference type="NCBI Taxonomy" id="666685"/>
    <lineage>
        <taxon>Bacteria</taxon>
        <taxon>Pseudomonadati</taxon>
        <taxon>Pseudomonadota</taxon>
        <taxon>Gammaproteobacteria</taxon>
        <taxon>Lysobacterales</taxon>
        <taxon>Rhodanobacteraceae</taxon>
        <taxon>Rhodanobacter</taxon>
    </lineage>
</organism>
<dbReference type="PANTHER" id="PTHR37508">
    <property type="entry name" value="TRANSMEMBRANE PROTEIN"/>
    <property type="match status" value="1"/>
</dbReference>
<dbReference type="EMBL" id="QFWQ01000002">
    <property type="protein sequence ID" value="RCS31433.1"/>
    <property type="molecule type" value="Genomic_DNA"/>
</dbReference>
<name>A0A368KL51_9GAMM</name>
<feature type="coiled-coil region" evidence="1">
    <location>
        <begin position="264"/>
        <end position="356"/>
    </location>
</feature>
<dbReference type="AlphaFoldDB" id="A0A368KL51"/>
<feature type="region of interest" description="Disordered" evidence="2">
    <location>
        <begin position="239"/>
        <end position="262"/>
    </location>
</feature>
<feature type="transmembrane region" description="Helical" evidence="3">
    <location>
        <begin position="208"/>
        <end position="231"/>
    </location>
</feature>
<evidence type="ECO:0000313" key="5">
    <source>
        <dbReference type="Proteomes" id="UP000252387"/>
    </source>
</evidence>
<comment type="caution">
    <text evidence="4">The sequence shown here is derived from an EMBL/GenBank/DDBJ whole genome shotgun (WGS) entry which is preliminary data.</text>
</comment>
<protein>
    <submittedName>
        <fullName evidence="4">Tyrosyl-tRNA deacylase</fullName>
    </submittedName>
</protein>
<sequence>MRILDSYDAANAKRDTDNAVDLLYIAYCATPQREAGIRVKISSIIEKLIKAQEKSIDTMSFALRRAREINNVLNDAFPTWLDIRQPLVNGEGTPEQIQELRDFVKSDLMSLAGEIAEKAGEVEKRLLGCAAEYDSIIENTQKATDDSQVALGAYIKERDELQREINQHNAQRAKLESLVDELGREVKKFEDKAKEFENRASTAEERSFVLSIIGAAASIVAAIVPPVALLASSGLIGSATQGAAGAKPKPKNPDQNEAQAKTELADKLAEQKKVQEDVDNLDKEITELKAKPKPDDDETAKKAYEERIGERQERLDAQKLKLAQLNDAVTKLQEGLDKAKQEFKQLSEQNRDQAASLREMQMQMLDKAEKYETERRTQAAELVRIKVLLEGQQTEDEKLQLAVRSLDLSIGSLKRMQEIVREIAFFFRSFANFMGEVSNDANRQLARFEATETKKLRSNELRSLVKSTDIFFVKQAANWHAVLSVSGMFLDAFKDGRTRMVDLDAKYLTGEKLKSFLDEAGGRLEGIAKEREKRASAKIYDLQNYREELQRDAG</sequence>
<keyword evidence="5" id="KW-1185">Reference proteome</keyword>
<dbReference type="Proteomes" id="UP000252387">
    <property type="component" value="Unassembled WGS sequence"/>
</dbReference>
<keyword evidence="3" id="KW-0812">Transmembrane</keyword>
<proteinExistence type="predicted"/>
<keyword evidence="1" id="KW-0175">Coiled coil</keyword>
<keyword evidence="3" id="KW-1133">Transmembrane helix</keyword>
<reference evidence="4 5" key="1">
    <citation type="submission" date="2018-05" db="EMBL/GenBank/DDBJ databases">
        <title>Draft genome sequence of Rhodanobacter denitrificans Yn1 isolated from gold copper mine.</title>
        <authorList>
            <person name="Yang N."/>
            <person name="Mazhar H.S."/>
            <person name="Rensing C."/>
        </authorList>
    </citation>
    <scope>NUCLEOTIDE SEQUENCE [LARGE SCALE GENOMIC DNA]</scope>
    <source>
        <strain evidence="4 5">Yn1</strain>
    </source>
</reference>
<evidence type="ECO:0000256" key="3">
    <source>
        <dbReference type="SAM" id="Phobius"/>
    </source>
</evidence>
<feature type="coiled-coil region" evidence="1">
    <location>
        <begin position="151"/>
        <end position="206"/>
    </location>
</feature>